<evidence type="ECO:0000313" key="5">
    <source>
        <dbReference type="EMBL" id="KAL1593420.1"/>
    </source>
</evidence>
<dbReference type="InterPro" id="IPR010987">
    <property type="entry name" value="Glutathione-S-Trfase_C-like"/>
</dbReference>
<dbReference type="SUPFAM" id="SSF52833">
    <property type="entry name" value="Thioredoxin-like"/>
    <property type="match status" value="1"/>
</dbReference>
<comment type="similarity">
    <text evidence="1 2">Belongs to the GST superfamily.</text>
</comment>
<dbReference type="Pfam" id="PF02798">
    <property type="entry name" value="GST_N"/>
    <property type="match status" value="1"/>
</dbReference>
<feature type="domain" description="GST N-terminal" evidence="3">
    <location>
        <begin position="10"/>
        <end position="96"/>
    </location>
</feature>
<keyword evidence="6" id="KW-1185">Reference proteome</keyword>
<dbReference type="EMBL" id="JAKIXB020000041">
    <property type="protein sequence ID" value="KAL1593420.1"/>
    <property type="molecule type" value="Genomic_DNA"/>
</dbReference>
<dbReference type="SUPFAM" id="SSF47616">
    <property type="entry name" value="GST C-terminal domain-like"/>
    <property type="match status" value="1"/>
</dbReference>
<name>A0ABR3QMP6_9PLEO</name>
<dbReference type="Gene3D" id="1.20.1050.130">
    <property type="match status" value="1"/>
</dbReference>
<feature type="domain" description="GST C-terminal" evidence="4">
    <location>
        <begin position="47"/>
        <end position="186"/>
    </location>
</feature>
<evidence type="ECO:0000256" key="1">
    <source>
        <dbReference type="ARBA" id="ARBA00007409"/>
    </source>
</evidence>
<dbReference type="InterPro" id="IPR004046">
    <property type="entry name" value="GST_C"/>
</dbReference>
<evidence type="ECO:0000313" key="6">
    <source>
        <dbReference type="Proteomes" id="UP001521222"/>
    </source>
</evidence>
<reference evidence="5 6" key="1">
    <citation type="submission" date="2024-02" db="EMBL/GenBank/DDBJ databases">
        <title>De novo assembly and annotation of 12 fungi associated with fruit tree decline syndrome in Ontario, Canada.</title>
        <authorList>
            <person name="Sulman M."/>
            <person name="Ellouze W."/>
            <person name="Ilyukhin E."/>
        </authorList>
    </citation>
    <scope>NUCLEOTIDE SEQUENCE [LARGE SCALE GENOMIC DNA]</scope>
    <source>
        <strain evidence="5 6">M97-236</strain>
    </source>
</reference>
<dbReference type="PROSITE" id="PS50404">
    <property type="entry name" value="GST_NTER"/>
    <property type="match status" value="1"/>
</dbReference>
<dbReference type="PROSITE" id="PS50405">
    <property type="entry name" value="GST_CTER"/>
    <property type="match status" value="1"/>
</dbReference>
<dbReference type="PANTHER" id="PTHR44051">
    <property type="entry name" value="GLUTATHIONE S-TRANSFERASE-RELATED"/>
    <property type="match status" value="1"/>
</dbReference>
<proteinExistence type="inferred from homology"/>
<accession>A0ABR3QMP6</accession>
<dbReference type="InterPro" id="IPR036282">
    <property type="entry name" value="Glutathione-S-Trfase_C_sf"/>
</dbReference>
<dbReference type="Pfam" id="PF00043">
    <property type="entry name" value="GST_C"/>
    <property type="match status" value="1"/>
</dbReference>
<dbReference type="InterPro" id="IPR004045">
    <property type="entry name" value="Glutathione_S-Trfase_N"/>
</dbReference>
<dbReference type="Gene3D" id="3.40.30.10">
    <property type="entry name" value="Glutaredoxin"/>
    <property type="match status" value="1"/>
</dbReference>
<evidence type="ECO:0008006" key="7">
    <source>
        <dbReference type="Google" id="ProtNLM"/>
    </source>
</evidence>
<dbReference type="PANTHER" id="PTHR44051:SF8">
    <property type="entry name" value="GLUTATHIONE S-TRANSFERASE GSTA"/>
    <property type="match status" value="1"/>
</dbReference>
<dbReference type="InterPro" id="IPR036249">
    <property type="entry name" value="Thioredoxin-like_sf"/>
</dbReference>
<gene>
    <name evidence="5" type="ORF">SLS59_009300</name>
</gene>
<evidence type="ECO:0000256" key="2">
    <source>
        <dbReference type="RuleBase" id="RU003494"/>
    </source>
</evidence>
<sequence>MSNLTHQAKEPLILHAHASGPNPIKIAIGLELLSIPYTVKMWNFGDDPQTGVKGSSFLKINENGRVPALEDPNTGVISWESGACMNYLRRRHYNPTKNEDALNRYAEQTDRCYSVLEGQLSKTKGESILPGGITAVDAHYEPWVRQHAFAQVPIDKYPNLSKWLEKMKGLDEVKKAYEKIEKAPKPGES</sequence>
<comment type="caution">
    <text evidence="5">The sequence shown here is derived from an EMBL/GenBank/DDBJ whole genome shotgun (WGS) entry which is preliminary data.</text>
</comment>
<protein>
    <recommendedName>
        <fullName evidence="7">Glutathione S-transferase</fullName>
    </recommendedName>
</protein>
<organism evidence="5 6">
    <name type="scientific">Nothophoma quercina</name>
    <dbReference type="NCBI Taxonomy" id="749835"/>
    <lineage>
        <taxon>Eukaryota</taxon>
        <taxon>Fungi</taxon>
        <taxon>Dikarya</taxon>
        <taxon>Ascomycota</taxon>
        <taxon>Pezizomycotina</taxon>
        <taxon>Dothideomycetes</taxon>
        <taxon>Pleosporomycetidae</taxon>
        <taxon>Pleosporales</taxon>
        <taxon>Pleosporineae</taxon>
        <taxon>Didymellaceae</taxon>
        <taxon>Nothophoma</taxon>
    </lineage>
</organism>
<dbReference type="Proteomes" id="UP001521222">
    <property type="component" value="Unassembled WGS sequence"/>
</dbReference>
<evidence type="ECO:0000259" key="4">
    <source>
        <dbReference type="PROSITE" id="PS50405"/>
    </source>
</evidence>
<evidence type="ECO:0000259" key="3">
    <source>
        <dbReference type="PROSITE" id="PS50404"/>
    </source>
</evidence>